<feature type="transmembrane region" description="Helical" evidence="9">
    <location>
        <begin position="496"/>
        <end position="517"/>
    </location>
</feature>
<feature type="transmembrane region" description="Helical" evidence="9">
    <location>
        <begin position="184"/>
        <end position="209"/>
    </location>
</feature>
<evidence type="ECO:0000256" key="8">
    <source>
        <dbReference type="SAM" id="MobiDB-lite"/>
    </source>
</evidence>
<keyword evidence="6 9" id="KW-1133">Transmembrane helix</keyword>
<feature type="transmembrane region" description="Helical" evidence="9">
    <location>
        <begin position="229"/>
        <end position="251"/>
    </location>
</feature>
<feature type="transmembrane region" description="Helical" evidence="9">
    <location>
        <begin position="431"/>
        <end position="458"/>
    </location>
</feature>
<dbReference type="PANTHER" id="PTHR30047:SF7">
    <property type="entry name" value="HIGH-AFFINITY CHOLINE TRANSPORT PROTEIN"/>
    <property type="match status" value="1"/>
</dbReference>
<evidence type="ECO:0000313" key="10">
    <source>
        <dbReference type="EMBL" id="GAA3531711.1"/>
    </source>
</evidence>
<evidence type="ECO:0000256" key="6">
    <source>
        <dbReference type="ARBA" id="ARBA00022989"/>
    </source>
</evidence>
<sequence>MRATSGILKGLNPTVTIASKVLVIGFVLFCAILANQAGQYFETVSGILLQNMKWFYLGLVSLVVGFLLYLMVSRFGHIRLGKDNEKPEFSYLSWVAMLFSGGMGIGLIFWSVAEPMWHYADNPFTAGLTNESAATAMQLAFFHWGLHPWSVFIIVALALAYFSYRKDLPFTLRSILYPLIGERIYGPIGHAVDILTVAITAFGISQTLGMGVIQINTGLNLVFGTTISLAVQLLIIVILCTCAVASVLSGVGKGIRRLSEWNMLLSLVLVLIVLYVGPTRYILNTLLESTGSYTQNIVGMSFWSDTQNDSGWQNWWTAYYWPWWMTWAPFVGMFVARISKGRTIRELIGGALIVPTLITFLWMSVFGGAALKVEQDARVAYEQQAVVLAESGQQPQDAFTGGPILAATKADTTQALFTLFDNLDTGAMGKLLSVLACLLLGTYFITSADSGTLVLCTLDAAGASEPPTSIRVLWGIMIALIAGVLLYAGGLKAMQTASIIAGFPIAIFIAVMSLTLFHSIRREPKPWSMLPAHVHPEPAKLDGPVKPLAEATAESQSGPSQQADWTGEPLLGK</sequence>
<keyword evidence="3" id="KW-0813">Transport</keyword>
<comment type="similarity">
    <text evidence="2">Belongs to the BCCT transporter (TC 2.A.15) family.</text>
</comment>
<dbReference type="Proteomes" id="UP001500795">
    <property type="component" value="Unassembled WGS sequence"/>
</dbReference>
<evidence type="ECO:0000256" key="1">
    <source>
        <dbReference type="ARBA" id="ARBA00004651"/>
    </source>
</evidence>
<proteinExistence type="inferred from homology"/>
<evidence type="ECO:0000313" key="11">
    <source>
        <dbReference type="Proteomes" id="UP001500795"/>
    </source>
</evidence>
<dbReference type="InterPro" id="IPR000060">
    <property type="entry name" value="BCCT_transptr"/>
</dbReference>
<feature type="transmembrane region" description="Helical" evidence="9">
    <location>
        <begin position="12"/>
        <end position="34"/>
    </location>
</feature>
<feature type="transmembrane region" description="Helical" evidence="9">
    <location>
        <begin position="54"/>
        <end position="72"/>
    </location>
</feature>
<evidence type="ECO:0000256" key="2">
    <source>
        <dbReference type="ARBA" id="ARBA00005658"/>
    </source>
</evidence>
<evidence type="ECO:0000256" key="4">
    <source>
        <dbReference type="ARBA" id="ARBA00022475"/>
    </source>
</evidence>
<dbReference type="Pfam" id="PF02028">
    <property type="entry name" value="BCCT"/>
    <property type="match status" value="1"/>
</dbReference>
<evidence type="ECO:0000256" key="7">
    <source>
        <dbReference type="ARBA" id="ARBA00023136"/>
    </source>
</evidence>
<feature type="transmembrane region" description="Helical" evidence="9">
    <location>
        <begin position="263"/>
        <end position="283"/>
    </location>
</feature>
<feature type="transmembrane region" description="Helical" evidence="9">
    <location>
        <begin position="318"/>
        <end position="336"/>
    </location>
</feature>
<accession>A0ABP6V9Y7</accession>
<keyword evidence="7 9" id="KW-0472">Membrane</keyword>
<evidence type="ECO:0000256" key="3">
    <source>
        <dbReference type="ARBA" id="ARBA00022448"/>
    </source>
</evidence>
<feature type="compositionally biased region" description="Polar residues" evidence="8">
    <location>
        <begin position="553"/>
        <end position="564"/>
    </location>
</feature>
<name>A0ABP6V9Y7_9GAMM</name>
<feature type="transmembrane region" description="Helical" evidence="9">
    <location>
        <begin position="470"/>
        <end position="490"/>
    </location>
</feature>
<dbReference type="RefSeq" id="WP_344955123.1">
    <property type="nucleotide sequence ID" value="NZ_BAABCX010000001.1"/>
</dbReference>
<dbReference type="NCBIfam" id="TIGR00842">
    <property type="entry name" value="bcct"/>
    <property type="match status" value="1"/>
</dbReference>
<keyword evidence="4" id="KW-1003">Cell membrane</keyword>
<gene>
    <name evidence="10" type="ORF">GCM10022394_08760</name>
</gene>
<dbReference type="EMBL" id="BAABCX010000001">
    <property type="protein sequence ID" value="GAA3531711.1"/>
    <property type="molecule type" value="Genomic_DNA"/>
</dbReference>
<feature type="region of interest" description="Disordered" evidence="8">
    <location>
        <begin position="537"/>
        <end position="573"/>
    </location>
</feature>
<comment type="subcellular location">
    <subcellularLocation>
        <location evidence="1">Cell membrane</location>
        <topology evidence="1">Multi-pass membrane protein</topology>
    </subcellularLocation>
</comment>
<evidence type="ECO:0000256" key="9">
    <source>
        <dbReference type="SAM" id="Phobius"/>
    </source>
</evidence>
<comment type="caution">
    <text evidence="10">The sequence shown here is derived from an EMBL/GenBank/DDBJ whole genome shotgun (WGS) entry which is preliminary data.</text>
</comment>
<evidence type="ECO:0000256" key="5">
    <source>
        <dbReference type="ARBA" id="ARBA00022692"/>
    </source>
</evidence>
<reference evidence="11" key="1">
    <citation type="journal article" date="2019" name="Int. J. Syst. Evol. Microbiol.">
        <title>The Global Catalogue of Microorganisms (GCM) 10K type strain sequencing project: providing services to taxonomists for standard genome sequencing and annotation.</title>
        <authorList>
            <consortium name="The Broad Institute Genomics Platform"/>
            <consortium name="The Broad Institute Genome Sequencing Center for Infectious Disease"/>
            <person name="Wu L."/>
            <person name="Ma J."/>
        </authorList>
    </citation>
    <scope>NUCLEOTIDE SEQUENCE [LARGE SCALE GENOMIC DNA]</scope>
    <source>
        <strain evidence="11">JCM 17110</strain>
    </source>
</reference>
<keyword evidence="5 9" id="KW-0812">Transmembrane</keyword>
<feature type="transmembrane region" description="Helical" evidence="9">
    <location>
        <begin position="348"/>
        <end position="371"/>
    </location>
</feature>
<feature type="transmembrane region" description="Helical" evidence="9">
    <location>
        <begin position="92"/>
        <end position="113"/>
    </location>
</feature>
<protein>
    <submittedName>
        <fullName evidence="10">BCCT family transporter</fullName>
    </submittedName>
</protein>
<keyword evidence="11" id="KW-1185">Reference proteome</keyword>
<feature type="transmembrane region" description="Helical" evidence="9">
    <location>
        <begin position="146"/>
        <end position="164"/>
    </location>
</feature>
<dbReference type="PANTHER" id="PTHR30047">
    <property type="entry name" value="HIGH-AFFINITY CHOLINE TRANSPORT PROTEIN-RELATED"/>
    <property type="match status" value="1"/>
</dbReference>
<organism evidence="10 11">
    <name type="scientific">Zobellella aerophila</name>
    <dbReference type="NCBI Taxonomy" id="870480"/>
    <lineage>
        <taxon>Bacteria</taxon>
        <taxon>Pseudomonadati</taxon>
        <taxon>Pseudomonadota</taxon>
        <taxon>Gammaproteobacteria</taxon>
        <taxon>Aeromonadales</taxon>
        <taxon>Aeromonadaceae</taxon>
        <taxon>Zobellella</taxon>
    </lineage>
</organism>